<keyword evidence="2" id="KW-0813">Transport</keyword>
<keyword evidence="5" id="KW-0547">Nucleotide-binding</keyword>
<dbReference type="InterPro" id="IPR003439">
    <property type="entry name" value="ABC_transporter-like_ATP-bd"/>
</dbReference>
<evidence type="ECO:0000256" key="4">
    <source>
        <dbReference type="ARBA" id="ARBA00022519"/>
    </source>
</evidence>
<protein>
    <submittedName>
        <fullName evidence="8">ABC transporter</fullName>
    </submittedName>
</protein>
<dbReference type="PANTHER" id="PTHR42788:SF13">
    <property type="entry name" value="ALIPHATIC SULFONATES IMPORT ATP-BINDING PROTEIN SSUB"/>
    <property type="match status" value="1"/>
</dbReference>
<keyword evidence="4" id="KW-0997">Cell inner membrane</keyword>
<evidence type="ECO:0000256" key="1">
    <source>
        <dbReference type="ARBA" id="ARBA00005417"/>
    </source>
</evidence>
<gene>
    <name evidence="8" type="ORF">AWB69_01375</name>
</gene>
<evidence type="ECO:0000256" key="2">
    <source>
        <dbReference type="ARBA" id="ARBA00022448"/>
    </source>
</evidence>
<evidence type="ECO:0000256" key="3">
    <source>
        <dbReference type="ARBA" id="ARBA00022475"/>
    </source>
</evidence>
<dbReference type="PANTHER" id="PTHR42788">
    <property type="entry name" value="TAURINE IMPORT ATP-BINDING PROTEIN-RELATED"/>
    <property type="match status" value="1"/>
</dbReference>
<evidence type="ECO:0000313" key="9">
    <source>
        <dbReference type="Proteomes" id="UP000054683"/>
    </source>
</evidence>
<sequence>MNADTDMTAAHSPARELRGAGDAVAGHAISCRDIVVRFFSERRSVTAISGLSLDVREGEFLTLLGPSGCGKSTFLRVVADLLSPSSGSITVLGDKPSRARANGDVAFVFQDAALMPWRTVLQNIELPLEIAGKSPRKHRARTMELLDLVGLSGSENAYPNELSGGMRQRVSIARALIGNPRVLLMDEPFGALDEIVRDRLNDEIRRIWKETKLTILFVTHSIYEAAYLGDRVLVLSANPGRVRDIVPVPLPYERTLEARETPEFVSLAARLRRTLETS</sequence>
<evidence type="ECO:0000256" key="6">
    <source>
        <dbReference type="ARBA" id="ARBA00022840"/>
    </source>
</evidence>
<dbReference type="CDD" id="cd03293">
    <property type="entry name" value="ABC_NrtD_SsuB_transporters"/>
    <property type="match status" value="1"/>
</dbReference>
<name>A0A158FMR7_9BURK</name>
<dbReference type="Pfam" id="PF00005">
    <property type="entry name" value="ABC_tran"/>
    <property type="match status" value="1"/>
</dbReference>
<dbReference type="InterPro" id="IPR017871">
    <property type="entry name" value="ABC_transporter-like_CS"/>
</dbReference>
<evidence type="ECO:0000313" key="8">
    <source>
        <dbReference type="EMBL" id="SAL21007.1"/>
    </source>
</evidence>
<dbReference type="PROSITE" id="PS00211">
    <property type="entry name" value="ABC_TRANSPORTER_1"/>
    <property type="match status" value="1"/>
</dbReference>
<accession>A0A158FMR7</accession>
<dbReference type="GO" id="GO:0005524">
    <property type="term" value="F:ATP binding"/>
    <property type="evidence" value="ECO:0007669"/>
    <property type="project" value="UniProtKB-KW"/>
</dbReference>
<dbReference type="GO" id="GO:0016887">
    <property type="term" value="F:ATP hydrolysis activity"/>
    <property type="evidence" value="ECO:0007669"/>
    <property type="project" value="InterPro"/>
</dbReference>
<reference evidence="8 9" key="1">
    <citation type="submission" date="2016-01" db="EMBL/GenBank/DDBJ databases">
        <authorList>
            <person name="Oliw E.H."/>
        </authorList>
    </citation>
    <scope>NUCLEOTIDE SEQUENCE [LARGE SCALE GENOMIC DNA]</scope>
    <source>
        <strain evidence="8">LMG 27134</strain>
    </source>
</reference>
<keyword evidence="3" id="KW-1003">Cell membrane</keyword>
<organism evidence="8 9">
    <name type="scientific">Caballeronia udeis</name>
    <dbReference type="NCBI Taxonomy" id="1232866"/>
    <lineage>
        <taxon>Bacteria</taxon>
        <taxon>Pseudomonadati</taxon>
        <taxon>Pseudomonadota</taxon>
        <taxon>Betaproteobacteria</taxon>
        <taxon>Burkholderiales</taxon>
        <taxon>Burkholderiaceae</taxon>
        <taxon>Caballeronia</taxon>
    </lineage>
</organism>
<evidence type="ECO:0000259" key="7">
    <source>
        <dbReference type="PROSITE" id="PS50893"/>
    </source>
</evidence>
<keyword evidence="6" id="KW-0067">ATP-binding</keyword>
<dbReference type="AlphaFoldDB" id="A0A158FMR7"/>
<dbReference type="PROSITE" id="PS50893">
    <property type="entry name" value="ABC_TRANSPORTER_2"/>
    <property type="match status" value="1"/>
</dbReference>
<feature type="domain" description="ABC transporter" evidence="7">
    <location>
        <begin position="29"/>
        <end position="258"/>
    </location>
</feature>
<dbReference type="InterPro" id="IPR050166">
    <property type="entry name" value="ABC_transporter_ATP-bind"/>
</dbReference>
<dbReference type="Gene3D" id="3.40.50.300">
    <property type="entry name" value="P-loop containing nucleotide triphosphate hydrolases"/>
    <property type="match status" value="1"/>
</dbReference>
<dbReference type="EMBL" id="FCOK02000006">
    <property type="protein sequence ID" value="SAL21007.1"/>
    <property type="molecule type" value="Genomic_DNA"/>
</dbReference>
<proteinExistence type="inferred from homology"/>
<dbReference type="InterPro" id="IPR027417">
    <property type="entry name" value="P-loop_NTPase"/>
</dbReference>
<evidence type="ECO:0000256" key="5">
    <source>
        <dbReference type="ARBA" id="ARBA00022741"/>
    </source>
</evidence>
<keyword evidence="4" id="KW-0472">Membrane</keyword>
<dbReference type="RefSeq" id="WP_231937007.1">
    <property type="nucleotide sequence ID" value="NZ_FCOK02000006.1"/>
</dbReference>
<dbReference type="Proteomes" id="UP000054683">
    <property type="component" value="Unassembled WGS sequence"/>
</dbReference>
<comment type="similarity">
    <text evidence="1">Belongs to the ABC transporter superfamily.</text>
</comment>
<dbReference type="SUPFAM" id="SSF52540">
    <property type="entry name" value="P-loop containing nucleoside triphosphate hydrolases"/>
    <property type="match status" value="1"/>
</dbReference>
<dbReference type="InterPro" id="IPR003593">
    <property type="entry name" value="AAA+_ATPase"/>
</dbReference>
<dbReference type="SMART" id="SM00382">
    <property type="entry name" value="AAA"/>
    <property type="match status" value="1"/>
</dbReference>